<evidence type="ECO:0000313" key="1">
    <source>
        <dbReference type="EMBL" id="NMN98537.1"/>
    </source>
</evidence>
<comment type="caution">
    <text evidence="1">The sequence shown here is derived from an EMBL/GenBank/DDBJ whole genome shotgun (WGS) entry which is preliminary data.</text>
</comment>
<dbReference type="SUPFAM" id="SSF53335">
    <property type="entry name" value="S-adenosyl-L-methionine-dependent methyltransferases"/>
    <property type="match status" value="1"/>
</dbReference>
<dbReference type="InterPro" id="IPR029063">
    <property type="entry name" value="SAM-dependent_MTases_sf"/>
</dbReference>
<keyword evidence="2" id="KW-1185">Reference proteome</keyword>
<proteinExistence type="predicted"/>
<dbReference type="GO" id="GO:0032259">
    <property type="term" value="P:methylation"/>
    <property type="evidence" value="ECO:0007669"/>
    <property type="project" value="UniProtKB-KW"/>
</dbReference>
<dbReference type="GO" id="GO:0008168">
    <property type="term" value="F:methyltransferase activity"/>
    <property type="evidence" value="ECO:0007669"/>
    <property type="project" value="UniProtKB-KW"/>
</dbReference>
<name>A0A848KSK6_9NOCA</name>
<keyword evidence="1" id="KW-0489">Methyltransferase</keyword>
<sequence length="277" mass="29571">MATSDYADVFNATTTAFTKVTPRVWGPAGTALAFQLQLRPGEAVLDVCCGTGASAIPAATAVGPEGLVHAIDVADDLLEEGRLIVSDWALQNIDFVTADATTWEPPSSVPAAGYDVVSSSYGVFFLPHMDSAAARLTRLVRDGGRIGFTVWREHSLEGFAGPYFEVLSKYVPAPPPPGPMESPREANGRIDTADKFASWLGDLGTESVVVNELSNLLPATDDFTWDLVLGSGLRAPLARLDEATIARIRQEFLELLAERGVHTLDMGTLVGTAVVRR</sequence>
<reference evidence="1 2" key="1">
    <citation type="submission" date="2019-05" db="EMBL/GenBank/DDBJ databases">
        <authorList>
            <person name="Lee S.D."/>
        </authorList>
    </citation>
    <scope>NUCLEOTIDE SEQUENCE [LARGE SCALE GENOMIC DNA]</scope>
    <source>
        <strain evidence="1 2">YC2-7</strain>
    </source>
</reference>
<evidence type="ECO:0000313" key="2">
    <source>
        <dbReference type="Proteomes" id="UP000535543"/>
    </source>
</evidence>
<organism evidence="1 2">
    <name type="scientific">Antrihabitans stalactiti</name>
    <dbReference type="NCBI Taxonomy" id="2584121"/>
    <lineage>
        <taxon>Bacteria</taxon>
        <taxon>Bacillati</taxon>
        <taxon>Actinomycetota</taxon>
        <taxon>Actinomycetes</taxon>
        <taxon>Mycobacteriales</taxon>
        <taxon>Nocardiaceae</taxon>
        <taxon>Antrihabitans</taxon>
    </lineage>
</organism>
<dbReference type="Pfam" id="PF01209">
    <property type="entry name" value="Ubie_methyltran"/>
    <property type="match status" value="1"/>
</dbReference>
<dbReference type="RefSeq" id="WP_169593000.1">
    <property type="nucleotide sequence ID" value="NZ_VCQU01000011.1"/>
</dbReference>
<protein>
    <submittedName>
        <fullName evidence="1">Methyltransferase domain-containing protein</fullName>
    </submittedName>
</protein>
<dbReference type="CDD" id="cd02440">
    <property type="entry name" value="AdoMet_MTases"/>
    <property type="match status" value="1"/>
</dbReference>
<dbReference type="Gene3D" id="3.40.50.150">
    <property type="entry name" value="Vaccinia Virus protein VP39"/>
    <property type="match status" value="1"/>
</dbReference>
<gene>
    <name evidence="1" type="ORF">FGL95_26230</name>
</gene>
<keyword evidence="1" id="KW-0808">Transferase</keyword>
<reference evidence="1 2" key="2">
    <citation type="submission" date="2020-06" db="EMBL/GenBank/DDBJ databases">
        <title>Antribacter stalactiti gen. nov., sp. nov., a new member of the family Nacardiaceae isolated from a cave.</title>
        <authorList>
            <person name="Kim I.S."/>
        </authorList>
    </citation>
    <scope>NUCLEOTIDE SEQUENCE [LARGE SCALE GENOMIC DNA]</scope>
    <source>
        <strain evidence="1 2">YC2-7</strain>
    </source>
</reference>
<dbReference type="Proteomes" id="UP000535543">
    <property type="component" value="Unassembled WGS sequence"/>
</dbReference>
<dbReference type="AlphaFoldDB" id="A0A848KSK6"/>
<dbReference type="EMBL" id="VCQU01000011">
    <property type="protein sequence ID" value="NMN98537.1"/>
    <property type="molecule type" value="Genomic_DNA"/>
</dbReference>
<accession>A0A848KSK6</accession>
<dbReference type="PANTHER" id="PTHR43591">
    <property type="entry name" value="METHYLTRANSFERASE"/>
    <property type="match status" value="1"/>
</dbReference>
<dbReference type="PANTHER" id="PTHR43591:SF24">
    <property type="entry name" value="2-METHOXY-6-POLYPRENYL-1,4-BENZOQUINOL METHYLASE, MITOCHONDRIAL"/>
    <property type="match status" value="1"/>
</dbReference>